<organism evidence="6 7">
    <name type="scientific">Halosimplex aquaticum</name>
    <dbReference type="NCBI Taxonomy" id="3026162"/>
    <lineage>
        <taxon>Archaea</taxon>
        <taxon>Methanobacteriati</taxon>
        <taxon>Methanobacteriota</taxon>
        <taxon>Stenosarchaea group</taxon>
        <taxon>Halobacteria</taxon>
        <taxon>Halobacteriales</taxon>
        <taxon>Haloarculaceae</taxon>
        <taxon>Halosimplex</taxon>
    </lineage>
</organism>
<gene>
    <name evidence="6" type="ORF">ACFQMA_14880</name>
</gene>
<dbReference type="Gene3D" id="4.10.1080.10">
    <property type="entry name" value="TSP type-3 repeat"/>
    <property type="match status" value="1"/>
</dbReference>
<feature type="region of interest" description="Disordered" evidence="5">
    <location>
        <begin position="25"/>
        <end position="275"/>
    </location>
</feature>
<keyword evidence="7" id="KW-1185">Reference proteome</keyword>
<accession>A0ABD5Y2G4</accession>
<comment type="subcellular location">
    <subcellularLocation>
        <location evidence="1">Secreted</location>
    </subcellularLocation>
</comment>
<dbReference type="RefSeq" id="WP_274322196.1">
    <property type="nucleotide sequence ID" value="NZ_CP118158.1"/>
</dbReference>
<evidence type="ECO:0000256" key="2">
    <source>
        <dbReference type="ARBA" id="ARBA00022525"/>
    </source>
</evidence>
<evidence type="ECO:0000256" key="5">
    <source>
        <dbReference type="SAM" id="MobiDB-lite"/>
    </source>
</evidence>
<keyword evidence="3" id="KW-0732">Signal</keyword>
<evidence type="ECO:0000256" key="1">
    <source>
        <dbReference type="ARBA" id="ARBA00004613"/>
    </source>
</evidence>
<feature type="compositionally biased region" description="Acidic residues" evidence="5">
    <location>
        <begin position="229"/>
        <end position="239"/>
    </location>
</feature>
<dbReference type="Proteomes" id="UP001596432">
    <property type="component" value="Unassembled WGS sequence"/>
</dbReference>
<dbReference type="EMBL" id="JBHTAS010000001">
    <property type="protein sequence ID" value="MFC7141106.1"/>
    <property type="molecule type" value="Genomic_DNA"/>
</dbReference>
<dbReference type="AlphaFoldDB" id="A0ABD5Y2G4"/>
<evidence type="ECO:0000313" key="6">
    <source>
        <dbReference type="EMBL" id="MFC7141106.1"/>
    </source>
</evidence>
<dbReference type="InterPro" id="IPR028974">
    <property type="entry name" value="TSP_type-3_rpt"/>
</dbReference>
<feature type="compositionally biased region" description="Acidic residues" evidence="5">
    <location>
        <begin position="72"/>
        <end position="84"/>
    </location>
</feature>
<proteinExistence type="predicted"/>
<dbReference type="Pfam" id="PF18884">
    <property type="entry name" value="TSP3_bac"/>
    <property type="match status" value="8"/>
</dbReference>
<evidence type="ECO:0008006" key="8">
    <source>
        <dbReference type="Google" id="ProtNLM"/>
    </source>
</evidence>
<dbReference type="InterPro" id="IPR059100">
    <property type="entry name" value="TSP3_bac"/>
</dbReference>
<feature type="compositionally biased region" description="Acidic residues" evidence="5">
    <location>
        <begin position="185"/>
        <end position="200"/>
    </location>
</feature>
<feature type="compositionally biased region" description="Low complexity" evidence="5">
    <location>
        <begin position="48"/>
        <end position="71"/>
    </location>
</feature>
<dbReference type="GeneID" id="78821415"/>
<evidence type="ECO:0000256" key="3">
    <source>
        <dbReference type="ARBA" id="ARBA00022729"/>
    </source>
</evidence>
<dbReference type="InterPro" id="IPR053180">
    <property type="entry name" value="Ca-binding_acidic-repeat"/>
</dbReference>
<keyword evidence="4" id="KW-0106">Calcium</keyword>
<dbReference type="PANTHER" id="PTHR37467">
    <property type="entry name" value="EXPORTED CALCIUM-BINDING GLYCOPROTEIN-RELATED"/>
    <property type="match status" value="1"/>
</dbReference>
<keyword evidence="2" id="KW-0964">Secreted</keyword>
<evidence type="ECO:0000256" key="4">
    <source>
        <dbReference type="ARBA" id="ARBA00022837"/>
    </source>
</evidence>
<comment type="caution">
    <text evidence="6">The sequence shown here is derived from an EMBL/GenBank/DDBJ whole genome shotgun (WGS) entry which is preliminary data.</text>
</comment>
<sequence>MRRSPFALVAVLVVGAAVALVLTGSVPLGGGPAVDGTPTESPADAELSAPDTPAATTATGTPTATPTATPDPDSDGDGLDDAAERDEYGTDPTVADTDEDGLSDGRELELGTDPAAADTDGDGLPDGRERELGTDPAATDTDGDGLSDGREAEGGTDPTTADTDGDGLDDGRESDLGTNATAADTDGDGSPDGTEVDSETDPTVADTDGDGLSDGRELELGTNATLADSDIDGLADADELERGTNATAADTDGDDLPDGREFEYGADPLTADTDGDGLADGAEVDAGTNLTQVDTDRDTLSDGAEVAGVTDAGAPLPDADPTRADLYVQVSVSENAEAFEEDELAALEDAWASMPVGNPDGSTGIAVHVEQDALNESITVSDDRDYYDLKQRYDGDAMGNRSGVYHRLVLADVDAEFAGRGATPGTFSLVATQYHTEFNGTSYRTFVAVHELLHNVAGRLDERNQCPEEFDGEAAAYHTCDGWLSYDTPGDSQFLPEGLAAELERDGLLKARETW</sequence>
<dbReference type="PANTHER" id="PTHR37467:SF1">
    <property type="entry name" value="EXPORTED CALCIUM-BINDING GLYCOPROTEIN"/>
    <property type="match status" value="1"/>
</dbReference>
<protein>
    <recommendedName>
        <fullName evidence="8">Thrombospondin type 3 repeat-containing protein</fullName>
    </recommendedName>
</protein>
<name>A0ABD5Y2G4_9EURY</name>
<evidence type="ECO:0000313" key="7">
    <source>
        <dbReference type="Proteomes" id="UP001596432"/>
    </source>
</evidence>
<reference evidence="6 7" key="1">
    <citation type="journal article" date="2019" name="Int. J. Syst. Evol. Microbiol.">
        <title>The Global Catalogue of Microorganisms (GCM) 10K type strain sequencing project: providing services to taxonomists for standard genome sequencing and annotation.</title>
        <authorList>
            <consortium name="The Broad Institute Genomics Platform"/>
            <consortium name="The Broad Institute Genome Sequencing Center for Infectious Disease"/>
            <person name="Wu L."/>
            <person name="Ma J."/>
        </authorList>
    </citation>
    <scope>NUCLEOTIDE SEQUENCE [LARGE SCALE GENOMIC DNA]</scope>
    <source>
        <strain evidence="6 7">XZYJT29</strain>
    </source>
</reference>